<dbReference type="InterPro" id="IPR016162">
    <property type="entry name" value="Ald_DH_N"/>
</dbReference>
<evidence type="ECO:0000256" key="1">
    <source>
        <dbReference type="ARBA" id="ARBA00023002"/>
    </source>
</evidence>
<dbReference type="SUPFAM" id="SSF53720">
    <property type="entry name" value="ALDH-like"/>
    <property type="match status" value="1"/>
</dbReference>
<organism evidence="5 6">
    <name type="scientific">Paractinoplanes aksuensis</name>
    <dbReference type="NCBI Taxonomy" id="2939490"/>
    <lineage>
        <taxon>Bacteria</taxon>
        <taxon>Bacillati</taxon>
        <taxon>Actinomycetota</taxon>
        <taxon>Actinomycetes</taxon>
        <taxon>Micromonosporales</taxon>
        <taxon>Micromonosporaceae</taxon>
        <taxon>Paractinoplanes</taxon>
    </lineage>
</organism>
<dbReference type="PROSITE" id="PS00070">
    <property type="entry name" value="ALDEHYDE_DEHYDR_CYS"/>
    <property type="match status" value="1"/>
</dbReference>
<keyword evidence="1 3" id="KW-0560">Oxidoreductase</keyword>
<dbReference type="Pfam" id="PF00171">
    <property type="entry name" value="Aldedh"/>
    <property type="match status" value="1"/>
</dbReference>
<dbReference type="InterPro" id="IPR016161">
    <property type="entry name" value="Ald_DH/histidinol_DH"/>
</dbReference>
<feature type="active site" evidence="2">
    <location>
        <position position="258"/>
    </location>
</feature>
<evidence type="ECO:0000256" key="2">
    <source>
        <dbReference type="PROSITE-ProRule" id="PRU10007"/>
    </source>
</evidence>
<protein>
    <submittedName>
        <fullName evidence="5">Aldehyde dehydrogenase family protein</fullName>
    </submittedName>
</protein>
<gene>
    <name evidence="5" type="ORF">M1L60_43890</name>
</gene>
<dbReference type="PANTHER" id="PTHR11699">
    <property type="entry name" value="ALDEHYDE DEHYDROGENASE-RELATED"/>
    <property type="match status" value="1"/>
</dbReference>
<dbReference type="PROSITE" id="PS00687">
    <property type="entry name" value="ALDEHYDE_DEHYDR_GLU"/>
    <property type="match status" value="1"/>
</dbReference>
<dbReference type="InterPro" id="IPR016160">
    <property type="entry name" value="Ald_DH_CS_CYS"/>
</dbReference>
<dbReference type="RefSeq" id="WP_253243556.1">
    <property type="nucleotide sequence ID" value="NZ_JAMYJR010000060.1"/>
</dbReference>
<keyword evidence="6" id="KW-1185">Reference proteome</keyword>
<dbReference type="Proteomes" id="UP001523369">
    <property type="component" value="Unassembled WGS sequence"/>
</dbReference>
<name>A0ABT1E3V6_9ACTN</name>
<reference evidence="5 6" key="1">
    <citation type="submission" date="2022-06" db="EMBL/GenBank/DDBJ databases">
        <title>New Species of the Genus Actinoplanes, ActinopZanes ferrugineus.</title>
        <authorList>
            <person name="Ding P."/>
        </authorList>
    </citation>
    <scope>NUCLEOTIDE SEQUENCE [LARGE SCALE GENOMIC DNA]</scope>
    <source>
        <strain evidence="5 6">TRM88003</strain>
    </source>
</reference>
<evidence type="ECO:0000256" key="3">
    <source>
        <dbReference type="RuleBase" id="RU003345"/>
    </source>
</evidence>
<dbReference type="InterPro" id="IPR016163">
    <property type="entry name" value="Ald_DH_C"/>
</dbReference>
<evidence type="ECO:0000313" key="6">
    <source>
        <dbReference type="Proteomes" id="UP001523369"/>
    </source>
</evidence>
<comment type="caution">
    <text evidence="5">The sequence shown here is derived from an EMBL/GenBank/DDBJ whole genome shotgun (WGS) entry which is preliminary data.</text>
</comment>
<dbReference type="InterPro" id="IPR015590">
    <property type="entry name" value="Aldehyde_DH_dom"/>
</dbReference>
<dbReference type="InterPro" id="IPR029510">
    <property type="entry name" value="Ald_DH_CS_GLU"/>
</dbReference>
<comment type="similarity">
    <text evidence="3">Belongs to the aldehyde dehydrogenase family.</text>
</comment>
<evidence type="ECO:0000259" key="4">
    <source>
        <dbReference type="Pfam" id="PF00171"/>
    </source>
</evidence>
<accession>A0ABT1E3V6</accession>
<dbReference type="Gene3D" id="3.40.605.10">
    <property type="entry name" value="Aldehyde Dehydrogenase, Chain A, domain 1"/>
    <property type="match status" value="1"/>
</dbReference>
<sequence length="499" mass="52754">MTTEAVRERFRPGADYQMFIGGEWLSAPDAFEAVDPSLGSAWAAIGNGTAQQAEDAVAAARKALPAWRRSTPATRQAILGAVADRIEADAELFARLLPTENGRPVREVGIADVPASAAIYRYYAGLVRSHRGDQIPVEDPHSLVYTVREPLGVIAAILPWNSPLITVANKLAPALACGNTVVLKPSEFASASVLEFVRLIADLLPPGVVNVVTGFGPTVGAALVGHPDVAKVTLTGGGPTARAVMAAAAGALTPTIMELGGKSAMIVAEDADLGRAVADAAMGIYLANGEACIASSRLLLHERIADDFLDRFAALARSIRVGDALDPDTQVGPLVSRPHFDRVLAHVKKAQDQGVRVLAGDEELGLGPTYKDGFFLRPTVLHDPSGQADVVTDEVFGPVTVAETFSDYDEVVERANATRYGLASGVWTTDLARAHRIAGQLDAGIVWVNKWFDLPAGAPMGGVKDSGFGRELSWETMLEYSAPKTINIDLGAPRFPLWG</sequence>
<dbReference type="EMBL" id="JAMYJR010000060">
    <property type="protein sequence ID" value="MCO8277543.1"/>
    <property type="molecule type" value="Genomic_DNA"/>
</dbReference>
<evidence type="ECO:0000313" key="5">
    <source>
        <dbReference type="EMBL" id="MCO8277543.1"/>
    </source>
</evidence>
<feature type="domain" description="Aldehyde dehydrogenase" evidence="4">
    <location>
        <begin position="29"/>
        <end position="486"/>
    </location>
</feature>
<dbReference type="Gene3D" id="3.40.309.10">
    <property type="entry name" value="Aldehyde Dehydrogenase, Chain A, domain 2"/>
    <property type="match status" value="1"/>
</dbReference>
<proteinExistence type="inferred from homology"/>